<proteinExistence type="predicted"/>
<organism evidence="1">
    <name type="scientific">Raoultella planticola</name>
    <name type="common">Klebsiella planticola</name>
    <dbReference type="NCBI Taxonomy" id="575"/>
    <lineage>
        <taxon>Bacteria</taxon>
        <taxon>Pseudomonadati</taxon>
        <taxon>Pseudomonadota</taxon>
        <taxon>Gammaproteobacteria</taxon>
        <taxon>Enterobacterales</taxon>
        <taxon>Enterobacteriaceae</taxon>
        <taxon>Klebsiella/Raoultella group</taxon>
        <taxon>Raoultella</taxon>
    </lineage>
</organism>
<evidence type="ECO:0000313" key="1">
    <source>
        <dbReference type="EMBL" id="ATM18839.1"/>
    </source>
</evidence>
<dbReference type="AlphaFoldDB" id="A0A291VNG1"/>
<dbReference type="EMBL" id="CP023883">
    <property type="protein sequence ID" value="ATM18839.1"/>
    <property type="molecule type" value="Genomic_DNA"/>
</dbReference>
<name>A0A291VNG1_RAOPL</name>
<accession>A0A291VNG1</accession>
<gene>
    <name evidence="1" type="ORF">CRN15_29135</name>
</gene>
<geneLocation type="plasmid" evidence="1">
    <name>unnamed</name>
</geneLocation>
<sequence length="204" mass="23854">MSLYEKKWFHGTNEKFEAWSFPPPRKKGNEILQVPHTAVFLTSEKDYAQGAGKHLCAVKFIKLPKMIDTVNNYESSERLRLQVMKNPWMARSLNTNKTFWHEGWKTGDVLRFTYQDEFLASELDRSMRDQAKKMKIPLDIYQVIFQHNLTRGLIEEMVRGSRALGFDGFVGYEIDRHSAKGQRKSREIIALLNPGFITRPEWLA</sequence>
<dbReference type="RefSeq" id="WP_080528809.1">
    <property type="nucleotide sequence ID" value="NZ_CP023883.1"/>
</dbReference>
<keyword evidence="1" id="KW-0614">Plasmid</keyword>
<reference evidence="1" key="1">
    <citation type="submission" date="2017-10" db="EMBL/GenBank/DDBJ databases">
        <title>FDA dAtabase for Regulatory Grade micrObial Sequences (FDA-ARGOS): Supporting development and validation of Infectious Disease Dx tests.</title>
        <authorList>
            <person name="Croxen M."/>
            <person name="Tallon L.J."/>
            <person name="Sadzewicz L."/>
            <person name="Ott S."/>
            <person name="Zhao X."/>
            <person name="Nagaraj S."/>
            <person name="Vavikolanu K."/>
            <person name="Aluvathingal J."/>
            <person name="Nadendla S."/>
            <person name="Geyer C."/>
            <person name="Sichtig H."/>
        </authorList>
    </citation>
    <scope>NUCLEOTIDE SEQUENCE</scope>
    <source>
        <strain evidence="1">FDAARGOS_430</strain>
        <plasmid evidence="1">unnamed</plasmid>
    </source>
</reference>
<protein>
    <submittedName>
        <fullName evidence="1">Uncharacterized protein</fullName>
    </submittedName>
</protein>